<keyword evidence="10" id="KW-0809">Transit peptide</keyword>
<feature type="domain" description="SET" evidence="13">
    <location>
        <begin position="840"/>
        <end position="960"/>
    </location>
</feature>
<proteinExistence type="inferred from homology"/>
<dbReference type="SUPFAM" id="SSF82199">
    <property type="entry name" value="SET domain"/>
    <property type="match status" value="1"/>
</dbReference>
<keyword evidence="5" id="KW-0489">Methyltransferase</keyword>
<dbReference type="InterPro" id="IPR001214">
    <property type="entry name" value="SET_dom"/>
</dbReference>
<feature type="compositionally biased region" description="Basic residues" evidence="12">
    <location>
        <begin position="718"/>
        <end position="727"/>
    </location>
</feature>
<dbReference type="GO" id="GO:0047617">
    <property type="term" value="F:fatty acyl-CoA hydrolase activity"/>
    <property type="evidence" value="ECO:0007669"/>
    <property type="project" value="TreeGrafter"/>
</dbReference>
<dbReference type="GO" id="GO:0032259">
    <property type="term" value="P:methylation"/>
    <property type="evidence" value="ECO:0007669"/>
    <property type="project" value="UniProtKB-KW"/>
</dbReference>
<evidence type="ECO:0000256" key="4">
    <source>
        <dbReference type="ARBA" id="ARBA00022454"/>
    </source>
</evidence>
<feature type="domain" description="Post-SET" evidence="14">
    <location>
        <begin position="993"/>
        <end position="1009"/>
    </location>
</feature>
<feature type="region of interest" description="Disordered" evidence="12">
    <location>
        <begin position="691"/>
        <end position="752"/>
    </location>
</feature>
<feature type="compositionally biased region" description="Basic residues" evidence="12">
    <location>
        <begin position="1"/>
        <end position="10"/>
    </location>
</feature>
<evidence type="ECO:0000313" key="17">
    <source>
        <dbReference type="EMBL" id="CED82358.1"/>
    </source>
</evidence>
<feature type="compositionally biased region" description="Polar residues" evidence="12">
    <location>
        <begin position="257"/>
        <end position="272"/>
    </location>
</feature>
<dbReference type="Gene3D" id="3.10.129.10">
    <property type="entry name" value="Hotdog Thioesterase"/>
    <property type="match status" value="2"/>
</dbReference>
<evidence type="ECO:0000256" key="1">
    <source>
        <dbReference type="ARBA" id="ARBA00004123"/>
    </source>
</evidence>
<evidence type="ECO:0000256" key="2">
    <source>
        <dbReference type="ARBA" id="ARBA00004286"/>
    </source>
</evidence>
<feature type="region of interest" description="Disordered" evidence="12">
    <location>
        <begin position="127"/>
        <end position="164"/>
    </location>
</feature>
<keyword evidence="4" id="KW-0158">Chromosome</keyword>
<feature type="region of interest" description="Disordered" evidence="12">
    <location>
        <begin position="195"/>
        <end position="272"/>
    </location>
</feature>
<feature type="compositionally biased region" description="Polar residues" evidence="12">
    <location>
        <begin position="518"/>
        <end position="529"/>
    </location>
</feature>
<dbReference type="InterPro" id="IPR046341">
    <property type="entry name" value="SET_dom_sf"/>
</dbReference>
<evidence type="ECO:0000256" key="5">
    <source>
        <dbReference type="ARBA" id="ARBA00022603"/>
    </source>
</evidence>
<dbReference type="PANTHER" id="PTHR12655:SF0">
    <property type="entry name" value="ACYL-COENZYME A THIOESTERASE 9, MITOCHONDRIAL"/>
    <property type="match status" value="1"/>
</dbReference>
<comment type="subcellular location">
    <subcellularLocation>
        <location evidence="2">Chromosome</location>
    </subcellularLocation>
    <subcellularLocation>
        <location evidence="1">Nucleus</location>
    </subcellularLocation>
</comment>
<evidence type="ECO:0000256" key="3">
    <source>
        <dbReference type="ARBA" id="ARBA00010458"/>
    </source>
</evidence>
<feature type="domain" description="HotDog ACOT-type" evidence="16">
    <location>
        <begin position="1172"/>
        <end position="1309"/>
    </location>
</feature>
<feature type="region of interest" description="Disordered" evidence="12">
    <location>
        <begin position="102"/>
        <end position="121"/>
    </location>
</feature>
<keyword evidence="11" id="KW-0539">Nucleus</keyword>
<feature type="compositionally biased region" description="Polar residues" evidence="12">
    <location>
        <begin position="691"/>
        <end position="700"/>
    </location>
</feature>
<dbReference type="SMART" id="SM00317">
    <property type="entry name" value="SET"/>
    <property type="match status" value="1"/>
</dbReference>
<evidence type="ECO:0000259" key="14">
    <source>
        <dbReference type="PROSITE" id="PS50868"/>
    </source>
</evidence>
<feature type="compositionally biased region" description="Low complexity" evidence="12">
    <location>
        <begin position="195"/>
        <end position="220"/>
    </location>
</feature>
<keyword evidence="9" id="KW-0378">Hydrolase</keyword>
<dbReference type="GO" id="GO:0005739">
    <property type="term" value="C:mitochondrion"/>
    <property type="evidence" value="ECO:0007669"/>
    <property type="project" value="TreeGrafter"/>
</dbReference>
<dbReference type="GO" id="GO:0005634">
    <property type="term" value="C:nucleus"/>
    <property type="evidence" value="ECO:0007669"/>
    <property type="project" value="UniProtKB-SubCell"/>
</dbReference>
<evidence type="ECO:0000256" key="9">
    <source>
        <dbReference type="ARBA" id="ARBA00022801"/>
    </source>
</evidence>
<organism evidence="17">
    <name type="scientific">Phaffia rhodozyma</name>
    <name type="common">Yeast</name>
    <name type="synonym">Xanthophyllomyces dendrorhous</name>
    <dbReference type="NCBI Taxonomy" id="264483"/>
    <lineage>
        <taxon>Eukaryota</taxon>
        <taxon>Fungi</taxon>
        <taxon>Dikarya</taxon>
        <taxon>Basidiomycota</taxon>
        <taxon>Agaricomycotina</taxon>
        <taxon>Tremellomycetes</taxon>
        <taxon>Cystofilobasidiales</taxon>
        <taxon>Mrakiaceae</taxon>
        <taxon>Phaffia</taxon>
    </lineage>
</organism>
<accession>A0A0F7SQN4</accession>
<evidence type="ECO:0000259" key="16">
    <source>
        <dbReference type="PROSITE" id="PS51770"/>
    </source>
</evidence>
<dbReference type="PANTHER" id="PTHR12655">
    <property type="entry name" value="ACYL-COA THIOESTERASE"/>
    <property type="match status" value="1"/>
</dbReference>
<feature type="region of interest" description="Disordered" evidence="12">
    <location>
        <begin position="1"/>
        <end position="50"/>
    </location>
</feature>
<dbReference type="SUPFAM" id="SSF54637">
    <property type="entry name" value="Thioesterase/thiol ester dehydrase-isomerase"/>
    <property type="match status" value="2"/>
</dbReference>
<keyword evidence="7" id="KW-0949">S-adenosyl-L-methionine</keyword>
<keyword evidence="6" id="KW-0808">Transferase</keyword>
<feature type="compositionally biased region" description="Low complexity" evidence="12">
    <location>
        <begin position="487"/>
        <end position="503"/>
    </location>
</feature>
<evidence type="ECO:0000256" key="10">
    <source>
        <dbReference type="ARBA" id="ARBA00022946"/>
    </source>
</evidence>
<dbReference type="PROSITE" id="PS51770">
    <property type="entry name" value="HOTDOG_ACOT"/>
    <property type="match status" value="2"/>
</dbReference>
<dbReference type="GO" id="GO:0006637">
    <property type="term" value="P:acyl-CoA metabolic process"/>
    <property type="evidence" value="ECO:0007669"/>
    <property type="project" value="TreeGrafter"/>
</dbReference>
<dbReference type="GO" id="GO:0042054">
    <property type="term" value="F:histone methyltransferase activity"/>
    <property type="evidence" value="ECO:0007669"/>
    <property type="project" value="InterPro"/>
</dbReference>
<dbReference type="EMBL" id="LN483124">
    <property type="protein sequence ID" value="CED82358.1"/>
    <property type="molecule type" value="Genomic_DNA"/>
</dbReference>
<dbReference type="InterPro" id="IPR029069">
    <property type="entry name" value="HotDog_dom_sf"/>
</dbReference>
<evidence type="ECO:0000256" key="12">
    <source>
        <dbReference type="SAM" id="MobiDB-lite"/>
    </source>
</evidence>
<dbReference type="Pfam" id="PF00856">
    <property type="entry name" value="SET"/>
    <property type="match status" value="1"/>
</dbReference>
<name>A0A0F7SQN4_PHARH</name>
<dbReference type="InterPro" id="IPR033120">
    <property type="entry name" value="HOTDOG_ACOT"/>
</dbReference>
<feature type="compositionally biased region" description="Pro residues" evidence="12">
    <location>
        <begin position="504"/>
        <end position="513"/>
    </location>
</feature>
<feature type="region of interest" description="Disordered" evidence="12">
    <location>
        <begin position="1138"/>
        <end position="1170"/>
    </location>
</feature>
<feature type="compositionally biased region" description="Basic and acidic residues" evidence="12">
    <location>
        <begin position="1139"/>
        <end position="1170"/>
    </location>
</feature>
<dbReference type="InterPro" id="IPR003616">
    <property type="entry name" value="Post-SET_dom"/>
</dbReference>
<dbReference type="InterPro" id="IPR006560">
    <property type="entry name" value="AWS_dom"/>
</dbReference>
<feature type="domain" description="HotDog ACOT-type" evidence="16">
    <location>
        <begin position="1385"/>
        <end position="1499"/>
    </location>
</feature>
<comment type="similarity">
    <text evidence="3">Belongs to the acyl coenzyme A hydrolase family.</text>
</comment>
<keyword evidence="8" id="KW-0677">Repeat</keyword>
<protein>
    <submittedName>
        <fullName evidence="17">Acyl-CoA thioesterase</fullName>
    </submittedName>
</protein>
<feature type="compositionally biased region" description="Polar residues" evidence="12">
    <location>
        <begin position="471"/>
        <end position="486"/>
    </location>
</feature>
<evidence type="ECO:0000256" key="7">
    <source>
        <dbReference type="ARBA" id="ARBA00022691"/>
    </source>
</evidence>
<dbReference type="GO" id="GO:0005694">
    <property type="term" value="C:chromosome"/>
    <property type="evidence" value="ECO:0007669"/>
    <property type="project" value="UniProtKB-SubCell"/>
</dbReference>
<feature type="domain" description="AWS" evidence="15">
    <location>
        <begin position="778"/>
        <end position="838"/>
    </location>
</feature>
<evidence type="ECO:0000256" key="6">
    <source>
        <dbReference type="ARBA" id="ARBA00022679"/>
    </source>
</evidence>
<sequence length="1538" mass="164346">MASIRPRRFFRLPERPVSHIDSTSNSNTPSSNGDALPTTTATGGNNSNNNNTNSYYHTSFSNGGYPSVPLTHPAIFFINDTSTPGHDPEVYAKKTSATVAVGDGTRRRSGRAKPSGGVGVPAAGFYMEDSGENGESGSATGGVGGTDNGGAGTTGGRAERGGKKLKRFVGPRTFAVLASEAAVAAAAAAANNNTAATGSSSASSSSSSTSSFAPTKSAPSYVPREPKAATTKKPAARSRAFKAPFARLSETPLPKAGSQSSTLPPVHSSPGSTSTILAPTVTSLFVGGVDLGCIPPFEGELPAGTWSTKDSFARRSDKERKARVKIAVQKRMEQMGLPASLIPGAQAQAIKGMLSEEGTRRPGNVVSLIKPGFAHVATGPGGKGGDPNVVLVGSPGEIKLTAGQKAKRKEEELSIANEAAELAKLKPATATAPVADVAEKDEKPVIHSMGPTLDSQRPTKKSKLSPPLLSNPVSAQTDSTVAPFQGSSSLTQPVPTSSQQQSSLPPPSPPRQLLPPTFSVNDALSSQPDPSFRPLHRSPPPSHPTSLNLASGSVPASNLSLILNPTESVVADQAVAVKKKGPSIRLKLGGLGPSTERASSVPIGSVAKSIPSTFSVASAPSSSSTPSSSAPSSSSSSSSSLSPPSSSAPLPAHNQHQTSLASVIPSNFNPILVSIPSSSFLPRISTASTATLGVNPNTTLDPAGYVGDSSMSEDGSKNKRKGRGKAKPKTESQLGASTEKEGKTGKNGGKAMAEIDGKKAGFKMITKNTYPNRAKDLAQPSECECRPPPGWKPEDRDQGSLIDACGEHCVNRAMQYLCHPKNCRFGEVCLNKSLYKRTGPSIKVFSTSDRGFTVKAMEFIPANSFVIDYRGEVVSTTEYYDRLGSIYGDRKEFYAVDYGDGEVLDSGLKGNIARFINHGCDPNLRVEKWMTLGEGFEEYEVGFWTTRDIKAGEELFYDYNFDSFSTKIKSTAAAQTGTESTPTSGSTTLIVPGRQRCLCGAAYCTGWVGGAKQAAKELANVKRGEIDDDVIDLISSGDNLTRHPSHCLSKAGLVATRWAQHRQLNSSSLNQQTEIVQNQKARQELKDVTRIDQLLDQVGRDQTISSDRQGIAMRPSGQLWQGVRNIEPWSFTYYPGMDSQDKKGVKSRGTEEAKPAVRSDEKEEELPPRRMSDSYVEINLPLASDPTLLNDYISTSGGLRIGKLTEHIDSLAGAIAYKHLYVPAKSQDDGSVGTDGEAKSSVYMATASADRLDLFKDLLVQDLRLSGQVCFVGSSSMEVFVRMEGLRGPDEKSETLMLGRFTMVARDTRFHTARRINSLLIETPEEKELFQVGKEHKRRKQASSKTSLSKVPPTSEEMAILHQFILNHQSIDAAKSEGKRIVKMEDTLTSADHLMHPQQRNMHSKIFGGYLMRLAYELSYSNVVLFTRSPMKFLALDEISFKLPVPIGSVLRLTAVVTHTDSSTNQVHSQVTADVVDVSTGRRNTTNDFHFTWQKEDNGAGLDVEVIPNTYAESMSWLEARRRLAVGNKMRGLYVQST</sequence>
<evidence type="ECO:0000256" key="11">
    <source>
        <dbReference type="ARBA" id="ARBA00023242"/>
    </source>
</evidence>
<feature type="region of interest" description="Disordered" evidence="12">
    <location>
        <begin position="615"/>
        <end position="658"/>
    </location>
</feature>
<feature type="compositionally biased region" description="Low complexity" evidence="12">
    <location>
        <begin position="22"/>
        <end position="50"/>
    </location>
</feature>
<feature type="compositionally biased region" description="Low complexity" evidence="12">
    <location>
        <begin position="615"/>
        <end position="652"/>
    </location>
</feature>
<evidence type="ECO:0000259" key="15">
    <source>
        <dbReference type="PROSITE" id="PS51215"/>
    </source>
</evidence>
<dbReference type="CDD" id="cd03442">
    <property type="entry name" value="BFIT_BACH"/>
    <property type="match status" value="2"/>
</dbReference>
<dbReference type="PROSITE" id="PS50280">
    <property type="entry name" value="SET"/>
    <property type="match status" value="1"/>
</dbReference>
<feature type="region of interest" description="Disordered" evidence="12">
    <location>
        <begin position="429"/>
        <end position="552"/>
    </location>
</feature>
<evidence type="ECO:0000256" key="8">
    <source>
        <dbReference type="ARBA" id="ARBA00022737"/>
    </source>
</evidence>
<dbReference type="PROSITE" id="PS50868">
    <property type="entry name" value="POST_SET"/>
    <property type="match status" value="1"/>
</dbReference>
<reference evidence="17" key="1">
    <citation type="submission" date="2014-08" db="EMBL/GenBank/DDBJ databases">
        <authorList>
            <person name="Sharma Rahul"/>
            <person name="Thines Marco"/>
        </authorList>
    </citation>
    <scope>NUCLEOTIDE SEQUENCE</scope>
</reference>
<feature type="compositionally biased region" description="Gly residues" evidence="12">
    <location>
        <begin position="139"/>
        <end position="155"/>
    </location>
</feature>
<dbReference type="PROSITE" id="PS51215">
    <property type="entry name" value="AWS"/>
    <property type="match status" value="1"/>
</dbReference>
<dbReference type="Pfam" id="PF17907">
    <property type="entry name" value="AWS"/>
    <property type="match status" value="1"/>
</dbReference>
<dbReference type="Gene3D" id="2.170.270.10">
    <property type="entry name" value="SET domain"/>
    <property type="match status" value="1"/>
</dbReference>
<feature type="region of interest" description="Disordered" evidence="12">
    <location>
        <begin position="1333"/>
        <end position="1352"/>
    </location>
</feature>
<evidence type="ECO:0000259" key="13">
    <source>
        <dbReference type="PROSITE" id="PS50280"/>
    </source>
</evidence>